<sequence>MRLHVVDAVVRVLSLVFVGSALASDIQVDLHWQNTTFSEVTTNVNVIMRVVATLAQSSLSALQLISMEPGFLTNDVAISLRIHDENAVIDDLLQLPQFTTTGHFVQIVNASYIPLNRYTECFSILMKISENSDNEVWEKLKPLLLEYSGSRPWLVHSKASEIGVCIHDAAEIYTEELNQLYGTDPINLEIFLKSKWSLVQGVSVYALEAEKNEHNSTLLVDLEPKEKIFNCPFEFCFFLQWSITDQLSVNTIHLLVDSTVITNSTEVIIPGDEWLIYDSTGNGSVGFECILDHTLAGPIVLAWEATFHSKDLNSIVVPMVVPNAWSVEMSSEIGVGWSLVTIKLGQESLGDDDSSHWDEKATDAPWPQIFNEIKDFPVGSTADLKSMITSNDDATWANYFQTHHLLLWLSMPNIIFRWLMLMIRLS</sequence>
<feature type="chain" id="PRO_5002027281" evidence="1">
    <location>
        <begin position="24"/>
        <end position="426"/>
    </location>
</feature>
<evidence type="ECO:0000313" key="2">
    <source>
        <dbReference type="EMBL" id="AIG55464.1"/>
    </source>
</evidence>
<keyword evidence="1" id="KW-0732">Signal</keyword>
<evidence type="ECO:0000256" key="1">
    <source>
        <dbReference type="SAM" id="SignalP"/>
    </source>
</evidence>
<dbReference type="AlphaFoldDB" id="A0A0A7CM31"/>
<dbReference type="EMBL" id="KM038003">
    <property type="protein sequence ID" value="AIG55464.1"/>
    <property type="molecule type" value="Genomic_DNA"/>
</dbReference>
<organism evidence="2">
    <name type="scientific">Thraustotheca clavata</name>
    <dbReference type="NCBI Taxonomy" id="74557"/>
    <lineage>
        <taxon>Eukaryota</taxon>
        <taxon>Sar</taxon>
        <taxon>Stramenopiles</taxon>
        <taxon>Oomycota</taxon>
        <taxon>Saprolegniomycetes</taxon>
        <taxon>Saprolegniales</taxon>
        <taxon>Achlyaceae</taxon>
        <taxon>Thraustotheca</taxon>
    </lineage>
</organism>
<feature type="signal peptide" evidence="1">
    <location>
        <begin position="1"/>
        <end position="23"/>
    </location>
</feature>
<name>A0A0A7CM31_9STRA</name>
<proteinExistence type="predicted"/>
<protein>
    <submittedName>
        <fullName evidence="2">Secreted protein</fullName>
    </submittedName>
</protein>
<reference evidence="2" key="1">
    <citation type="journal article" date="2014" name="Genome Biol. Evol.">
        <title>The secreted proteins of Achlya hypogyna and Thraustotheca clavata identify the ancestral oomycete secretome and reveal gene acquisitions by horizontal gene transfer.</title>
        <authorList>
            <person name="Misner I."/>
            <person name="Blouin N."/>
            <person name="Leonard G."/>
            <person name="Richards T.A."/>
            <person name="Lane C.E."/>
        </authorList>
    </citation>
    <scope>NUCLEOTIDE SEQUENCE</scope>
    <source>
        <strain evidence="2">ATCC 34112</strain>
    </source>
</reference>
<accession>A0A0A7CM31</accession>